<evidence type="ECO:0008006" key="5">
    <source>
        <dbReference type="Google" id="ProtNLM"/>
    </source>
</evidence>
<keyword evidence="2" id="KW-0663">Pyridoxal phosphate</keyword>
<dbReference type="InterPro" id="IPR015424">
    <property type="entry name" value="PyrdxlP-dep_Trfase"/>
</dbReference>
<gene>
    <name evidence="3" type="ORF">RWE15_02900</name>
</gene>
<dbReference type="Gene3D" id="3.40.640.10">
    <property type="entry name" value="Type I PLP-dependent aspartate aminotransferase-like (Major domain)"/>
    <property type="match status" value="1"/>
</dbReference>
<dbReference type="Gene3D" id="3.90.1150.10">
    <property type="entry name" value="Aspartate Aminotransferase, domain 1"/>
    <property type="match status" value="1"/>
</dbReference>
<dbReference type="PANTHER" id="PTHR43525">
    <property type="entry name" value="PROTEIN MALY"/>
    <property type="match status" value="1"/>
</dbReference>
<dbReference type="Proteomes" id="UP001281447">
    <property type="component" value="Unassembled WGS sequence"/>
</dbReference>
<dbReference type="InterPro" id="IPR015422">
    <property type="entry name" value="PyrdxlP-dep_Trfase_small"/>
</dbReference>
<evidence type="ECO:0000256" key="2">
    <source>
        <dbReference type="ARBA" id="ARBA00022898"/>
    </source>
</evidence>
<protein>
    <recommendedName>
        <fullName evidence="5">Aminotransferase class I and II</fullName>
    </recommendedName>
</protein>
<name>A0ABU5C4T5_9BACI</name>
<accession>A0ABU5C4T5</accession>
<organism evidence="3 4">
    <name type="scientific">Tigheibacillus halophilus</name>
    <dbReference type="NCBI Taxonomy" id="361280"/>
    <lineage>
        <taxon>Bacteria</taxon>
        <taxon>Bacillati</taxon>
        <taxon>Bacillota</taxon>
        <taxon>Bacilli</taxon>
        <taxon>Bacillales</taxon>
        <taxon>Bacillaceae</taxon>
        <taxon>Tigheibacillus</taxon>
    </lineage>
</organism>
<keyword evidence="4" id="KW-1185">Reference proteome</keyword>
<evidence type="ECO:0000313" key="3">
    <source>
        <dbReference type="EMBL" id="MDY0393579.1"/>
    </source>
</evidence>
<dbReference type="EMBL" id="JAWDIP010000003">
    <property type="protein sequence ID" value="MDY0393579.1"/>
    <property type="molecule type" value="Genomic_DNA"/>
</dbReference>
<sequence>MAIPPVSLASVSADIADHCIICVSPNKAFNFGGLKSSYTVIPNEAIRIRLQEQLAVNSVTSPNVFAVPALIAAYTECDEWLDQLTAYIEKNVDTVRTFLAERLPEFRMVEPESTYLIWLDVSRLGITNSELMNVLLFKGKVAFEDGNDFISDGEGFLRINVGCPHATVLEALNRMAGCFTT</sequence>
<dbReference type="PANTHER" id="PTHR43525:SF1">
    <property type="entry name" value="PROTEIN MALY"/>
    <property type="match status" value="1"/>
</dbReference>
<dbReference type="CDD" id="cd00609">
    <property type="entry name" value="AAT_like"/>
    <property type="match status" value="1"/>
</dbReference>
<dbReference type="InterPro" id="IPR051798">
    <property type="entry name" value="Class-II_PLP-Dep_Aminotrans"/>
</dbReference>
<evidence type="ECO:0000256" key="1">
    <source>
        <dbReference type="ARBA" id="ARBA00001933"/>
    </source>
</evidence>
<comment type="cofactor">
    <cofactor evidence="1">
        <name>pyridoxal 5'-phosphate</name>
        <dbReference type="ChEBI" id="CHEBI:597326"/>
    </cofactor>
</comment>
<comment type="caution">
    <text evidence="3">The sequence shown here is derived from an EMBL/GenBank/DDBJ whole genome shotgun (WGS) entry which is preliminary data.</text>
</comment>
<proteinExistence type="predicted"/>
<dbReference type="SUPFAM" id="SSF53383">
    <property type="entry name" value="PLP-dependent transferases"/>
    <property type="match status" value="1"/>
</dbReference>
<dbReference type="InterPro" id="IPR015421">
    <property type="entry name" value="PyrdxlP-dep_Trfase_major"/>
</dbReference>
<evidence type="ECO:0000313" key="4">
    <source>
        <dbReference type="Proteomes" id="UP001281447"/>
    </source>
</evidence>
<reference evidence="3 4" key="1">
    <citation type="submission" date="2023-10" db="EMBL/GenBank/DDBJ databases">
        <title>Virgibacillus halophilus 5B73C genome.</title>
        <authorList>
            <person name="Miliotis G."/>
            <person name="Sengupta P."/>
            <person name="Hameed A."/>
            <person name="Chuvochina M."/>
            <person name="Mcdonagh F."/>
            <person name="Simpson A.C."/>
            <person name="Singh N.K."/>
            <person name="Rekha P.D."/>
            <person name="Raman K."/>
            <person name="Hugenholtz P."/>
            <person name="Venkateswaran K."/>
        </authorList>
    </citation>
    <scope>NUCLEOTIDE SEQUENCE [LARGE SCALE GENOMIC DNA]</scope>
    <source>
        <strain evidence="3 4">5B73C</strain>
    </source>
</reference>